<accession>A0ABR3F0I3</accession>
<keyword evidence="2" id="KW-1185">Reference proteome</keyword>
<proteinExistence type="predicted"/>
<evidence type="ECO:0000313" key="1">
    <source>
        <dbReference type="EMBL" id="KAL0568699.1"/>
    </source>
</evidence>
<evidence type="ECO:0008006" key="3">
    <source>
        <dbReference type="Google" id="ProtNLM"/>
    </source>
</evidence>
<reference evidence="1 2" key="1">
    <citation type="submission" date="2024-02" db="EMBL/GenBank/DDBJ databases">
        <title>A draft genome for the cacao thread blight pathogen Marasmius crinis-equi.</title>
        <authorList>
            <person name="Cohen S.P."/>
            <person name="Baruah I.K."/>
            <person name="Amoako-Attah I."/>
            <person name="Bukari Y."/>
            <person name="Meinhardt L.W."/>
            <person name="Bailey B.A."/>
        </authorList>
    </citation>
    <scope>NUCLEOTIDE SEQUENCE [LARGE SCALE GENOMIC DNA]</scope>
    <source>
        <strain evidence="1 2">GH-76</strain>
    </source>
</reference>
<feature type="non-terminal residue" evidence="1">
    <location>
        <position position="329"/>
    </location>
</feature>
<dbReference type="Proteomes" id="UP001465976">
    <property type="component" value="Unassembled WGS sequence"/>
</dbReference>
<sequence length="329" mass="37919">MTRLRPPEFPRRFPQEVVSTIFFFLSRDYTALKRELPTSFALVDRNWFQVWILYNWKIIRRIGQVLHALGVVENLNQIKVKHYPTPESWTRFECVYAPQVEKIIIDQDSLDLPMARVLYGLLQNRYPSALDFPDSSSSQSMATPHIFPNLQAIRIDHLSHADNESTIPYVAKLVYLISHPKVTQFHIRESGSALLKFNISLDYTYQGHTVCGYGRGGVVEAHISDFVIYGPRKYRSWVRLLGMAFARTSACCLYLPDLRTIRSEIRSTGLHQETILFSHTVRPYDELPSTSDLKGIPVMRNPFIALNKIDLALGIREAMELMGLMLRSE</sequence>
<comment type="caution">
    <text evidence="1">The sequence shown here is derived from an EMBL/GenBank/DDBJ whole genome shotgun (WGS) entry which is preliminary data.</text>
</comment>
<evidence type="ECO:0000313" key="2">
    <source>
        <dbReference type="Proteomes" id="UP001465976"/>
    </source>
</evidence>
<protein>
    <recommendedName>
        <fullName evidence="3">F-box domain-containing protein</fullName>
    </recommendedName>
</protein>
<gene>
    <name evidence="1" type="ORF">V5O48_013282</name>
</gene>
<dbReference type="EMBL" id="JBAHYK010001276">
    <property type="protein sequence ID" value="KAL0568699.1"/>
    <property type="molecule type" value="Genomic_DNA"/>
</dbReference>
<name>A0ABR3F0I3_9AGAR</name>
<organism evidence="1 2">
    <name type="scientific">Marasmius crinis-equi</name>
    <dbReference type="NCBI Taxonomy" id="585013"/>
    <lineage>
        <taxon>Eukaryota</taxon>
        <taxon>Fungi</taxon>
        <taxon>Dikarya</taxon>
        <taxon>Basidiomycota</taxon>
        <taxon>Agaricomycotina</taxon>
        <taxon>Agaricomycetes</taxon>
        <taxon>Agaricomycetidae</taxon>
        <taxon>Agaricales</taxon>
        <taxon>Marasmiineae</taxon>
        <taxon>Marasmiaceae</taxon>
        <taxon>Marasmius</taxon>
    </lineage>
</organism>